<dbReference type="GO" id="GO:1990904">
    <property type="term" value="C:ribonucleoprotein complex"/>
    <property type="evidence" value="ECO:0007669"/>
    <property type="project" value="TreeGrafter"/>
</dbReference>
<dbReference type="AlphaFoldDB" id="A0A2B7YQ14"/>
<accession>A0A2B7YQ14</accession>
<sequence>MPVPSRQRDGRRGSTRSVEEEYVVFLQGIPPQCRWQELKDLVRQTALHIRQAVVYDDCHGHPTGLGQIIVKNEEEAWRTYNRLATNGWNGHSLTVTLSLASAPTKPIAGPTKSPTLGRVPYPAAPRCAPLVSPTCTLSPDIPSPPPYPQSPEYAHFVAPISPTAHPQIVSLPPDSIGYQAPLIIPTDGPMPIHTAPVFAPCFEPPQASFHRYPTSANVPHLHDVTLYNRQRPTGLSSQNHTGHSACAILIYNLSPDTTRHSLSDYLRPAGSIERCEMPEESNGSRRSRGYATVVFRTRDEATRAVKLFDNSTFRSANIKVRLARESSNARSPEGRNGINEDMSADRKSSTTTGPESRKSSTDSNASKRSGPLVVNGSRVGLKAGRSAAEKIDYEGRAHTDDLSKKTREIQL</sequence>
<comment type="caution">
    <text evidence="5">The sequence shown here is derived from an EMBL/GenBank/DDBJ whole genome shotgun (WGS) entry which is preliminary data.</text>
</comment>
<organism evidence="5 6">
    <name type="scientific">Polytolypa hystricis (strain UAMH7299)</name>
    <dbReference type="NCBI Taxonomy" id="1447883"/>
    <lineage>
        <taxon>Eukaryota</taxon>
        <taxon>Fungi</taxon>
        <taxon>Dikarya</taxon>
        <taxon>Ascomycota</taxon>
        <taxon>Pezizomycotina</taxon>
        <taxon>Eurotiomycetes</taxon>
        <taxon>Eurotiomycetidae</taxon>
        <taxon>Onygenales</taxon>
        <taxon>Onygenales incertae sedis</taxon>
        <taxon>Polytolypa</taxon>
    </lineage>
</organism>
<evidence type="ECO:0000256" key="1">
    <source>
        <dbReference type="ARBA" id="ARBA00022884"/>
    </source>
</evidence>
<evidence type="ECO:0000259" key="4">
    <source>
        <dbReference type="PROSITE" id="PS50102"/>
    </source>
</evidence>
<dbReference type="GO" id="GO:0005737">
    <property type="term" value="C:cytoplasm"/>
    <property type="evidence" value="ECO:0007669"/>
    <property type="project" value="TreeGrafter"/>
</dbReference>
<dbReference type="Gene3D" id="3.30.70.330">
    <property type="match status" value="2"/>
</dbReference>
<protein>
    <recommendedName>
        <fullName evidence="4">RRM domain-containing protein</fullName>
    </recommendedName>
</protein>
<reference evidence="5 6" key="1">
    <citation type="submission" date="2017-10" db="EMBL/GenBank/DDBJ databases">
        <title>Comparative genomics in systemic dimorphic fungi from Ajellomycetaceae.</title>
        <authorList>
            <person name="Munoz J.F."/>
            <person name="Mcewen J.G."/>
            <person name="Clay O.K."/>
            <person name="Cuomo C.A."/>
        </authorList>
    </citation>
    <scope>NUCLEOTIDE SEQUENCE [LARGE SCALE GENOMIC DNA]</scope>
    <source>
        <strain evidence="5 6">UAMH7299</strain>
    </source>
</reference>
<evidence type="ECO:0000256" key="3">
    <source>
        <dbReference type="SAM" id="MobiDB-lite"/>
    </source>
</evidence>
<evidence type="ECO:0000256" key="2">
    <source>
        <dbReference type="PROSITE-ProRule" id="PRU00176"/>
    </source>
</evidence>
<dbReference type="CDD" id="cd00590">
    <property type="entry name" value="RRM_SF"/>
    <property type="match status" value="1"/>
</dbReference>
<dbReference type="InterPro" id="IPR035979">
    <property type="entry name" value="RBD_domain_sf"/>
</dbReference>
<dbReference type="SUPFAM" id="SSF54928">
    <property type="entry name" value="RNA-binding domain, RBD"/>
    <property type="match status" value="2"/>
</dbReference>
<dbReference type="GO" id="GO:0003729">
    <property type="term" value="F:mRNA binding"/>
    <property type="evidence" value="ECO:0007669"/>
    <property type="project" value="TreeGrafter"/>
</dbReference>
<feature type="domain" description="RRM" evidence="4">
    <location>
        <begin position="246"/>
        <end position="325"/>
    </location>
</feature>
<dbReference type="OrthoDB" id="4197726at2759"/>
<dbReference type="PANTHER" id="PTHR23003">
    <property type="entry name" value="RNA RECOGNITION MOTIF RRM DOMAIN CONTAINING PROTEIN"/>
    <property type="match status" value="1"/>
</dbReference>
<feature type="compositionally biased region" description="Basic and acidic residues" evidence="3">
    <location>
        <begin position="387"/>
        <end position="411"/>
    </location>
</feature>
<dbReference type="EMBL" id="PDNA01000026">
    <property type="protein sequence ID" value="PGH23270.1"/>
    <property type="molecule type" value="Genomic_DNA"/>
</dbReference>
<dbReference type="InterPro" id="IPR050374">
    <property type="entry name" value="RRT5_SRSF_SR"/>
</dbReference>
<evidence type="ECO:0000313" key="6">
    <source>
        <dbReference type="Proteomes" id="UP000224634"/>
    </source>
</evidence>
<dbReference type="SMART" id="SM00360">
    <property type="entry name" value="RRM"/>
    <property type="match status" value="1"/>
</dbReference>
<name>A0A2B7YQ14_POLH7</name>
<gene>
    <name evidence="5" type="ORF">AJ80_02686</name>
</gene>
<keyword evidence="1 2" id="KW-0694">RNA-binding</keyword>
<proteinExistence type="predicted"/>
<dbReference type="InterPro" id="IPR012677">
    <property type="entry name" value="Nucleotide-bd_a/b_plait_sf"/>
</dbReference>
<dbReference type="STRING" id="1447883.A0A2B7YQ14"/>
<dbReference type="Pfam" id="PF00076">
    <property type="entry name" value="RRM_1"/>
    <property type="match status" value="1"/>
</dbReference>
<dbReference type="PROSITE" id="PS50102">
    <property type="entry name" value="RRM"/>
    <property type="match status" value="1"/>
</dbReference>
<evidence type="ECO:0000313" key="5">
    <source>
        <dbReference type="EMBL" id="PGH23270.1"/>
    </source>
</evidence>
<dbReference type="PANTHER" id="PTHR23003:SF60">
    <property type="entry name" value="RNA BINDING PROTEIN (AFU_ORTHOLOGUE AFUA_1G02950)"/>
    <property type="match status" value="1"/>
</dbReference>
<dbReference type="GO" id="GO:0005634">
    <property type="term" value="C:nucleus"/>
    <property type="evidence" value="ECO:0007669"/>
    <property type="project" value="TreeGrafter"/>
</dbReference>
<feature type="region of interest" description="Disordered" evidence="3">
    <location>
        <begin position="323"/>
        <end position="411"/>
    </location>
</feature>
<keyword evidence="6" id="KW-1185">Reference proteome</keyword>
<dbReference type="Proteomes" id="UP000224634">
    <property type="component" value="Unassembled WGS sequence"/>
</dbReference>
<dbReference type="InterPro" id="IPR000504">
    <property type="entry name" value="RRM_dom"/>
</dbReference>